<reference evidence="2" key="1">
    <citation type="submission" date="2013-07" db="EMBL/GenBank/DDBJ databases">
        <title>The genome of Eucalyptus grandis.</title>
        <authorList>
            <person name="Schmutz J."/>
            <person name="Hayes R."/>
            <person name="Myburg A."/>
            <person name="Tuskan G."/>
            <person name="Grattapaglia D."/>
            <person name="Rokhsar D.S."/>
        </authorList>
    </citation>
    <scope>NUCLEOTIDE SEQUENCE</scope>
    <source>
        <tissue evidence="2">Leaf extractions</tissue>
    </source>
</reference>
<sequence length="147" mass="16184">MIKLSHGKVLSRLEIRTTKRGLKAFVSLAFLRLDMKKIDYNKIAISPKIKHPLGAKAGRSGLSSHSEEKMASSPLSIKHTPYGSPFATPYFCSSSISRNPGRTAPSTNGKNHKKHDEKPAAAEFEEVWSYAGNISARRASGYVPERD</sequence>
<dbReference type="AlphaFoldDB" id="A0A059ANN2"/>
<dbReference type="STRING" id="71139.A0A059ANN2"/>
<accession>A0A059ANN2</accession>
<feature type="compositionally biased region" description="Polar residues" evidence="1">
    <location>
        <begin position="94"/>
        <end position="109"/>
    </location>
</feature>
<feature type="region of interest" description="Disordered" evidence="1">
    <location>
        <begin position="94"/>
        <end position="119"/>
    </location>
</feature>
<gene>
    <name evidence="2" type="ORF">EUGRSUZ_I01471</name>
</gene>
<dbReference type="Gramene" id="KCW55602">
    <property type="protein sequence ID" value="KCW55602"/>
    <property type="gene ID" value="EUGRSUZ_I01471"/>
</dbReference>
<protein>
    <submittedName>
        <fullName evidence="2">Uncharacterized protein</fullName>
    </submittedName>
</protein>
<feature type="region of interest" description="Disordered" evidence="1">
    <location>
        <begin position="54"/>
        <end position="76"/>
    </location>
</feature>
<evidence type="ECO:0000313" key="2">
    <source>
        <dbReference type="EMBL" id="KCW55602.1"/>
    </source>
</evidence>
<dbReference type="InParanoid" id="A0A059ANN2"/>
<name>A0A059ANN2_EUCGR</name>
<evidence type="ECO:0000256" key="1">
    <source>
        <dbReference type="SAM" id="MobiDB-lite"/>
    </source>
</evidence>
<dbReference type="EMBL" id="KK198761">
    <property type="protein sequence ID" value="KCW55602.1"/>
    <property type="molecule type" value="Genomic_DNA"/>
</dbReference>
<organism evidence="2">
    <name type="scientific">Eucalyptus grandis</name>
    <name type="common">Flooded gum</name>
    <dbReference type="NCBI Taxonomy" id="71139"/>
    <lineage>
        <taxon>Eukaryota</taxon>
        <taxon>Viridiplantae</taxon>
        <taxon>Streptophyta</taxon>
        <taxon>Embryophyta</taxon>
        <taxon>Tracheophyta</taxon>
        <taxon>Spermatophyta</taxon>
        <taxon>Magnoliopsida</taxon>
        <taxon>eudicotyledons</taxon>
        <taxon>Gunneridae</taxon>
        <taxon>Pentapetalae</taxon>
        <taxon>rosids</taxon>
        <taxon>malvids</taxon>
        <taxon>Myrtales</taxon>
        <taxon>Myrtaceae</taxon>
        <taxon>Myrtoideae</taxon>
        <taxon>Eucalypteae</taxon>
        <taxon>Eucalyptus</taxon>
    </lineage>
</organism>
<proteinExistence type="predicted"/>